<organism evidence="1 2">
    <name type="scientific">Ancylomarina longa</name>
    <dbReference type="NCBI Taxonomy" id="2487017"/>
    <lineage>
        <taxon>Bacteria</taxon>
        <taxon>Pseudomonadati</taxon>
        <taxon>Bacteroidota</taxon>
        <taxon>Bacteroidia</taxon>
        <taxon>Marinilabiliales</taxon>
        <taxon>Marinifilaceae</taxon>
        <taxon>Ancylomarina</taxon>
    </lineage>
</organism>
<dbReference type="OrthoDB" id="1122642at2"/>
<sequence>MEEIRKNILLIAGTGRNVGKTLLACKIIAHLKQSYPIVSIKISPHFHELNTEILKQNNNFQIAEEKELNGSKDSNRLLRAGSKRVFYVQTKDEFLGEVLHFFDSTIPKGSALIIESGGLGEIIQPGLFLVLNKKNNKNIKPRAIRYKQIADKWIEFDGKEFNATYQNISFKNQEWVITKQTT</sequence>
<dbReference type="Proteomes" id="UP000282985">
    <property type="component" value="Unassembled WGS sequence"/>
</dbReference>
<reference evidence="1 2" key="1">
    <citation type="submission" date="2018-11" db="EMBL/GenBank/DDBJ databases">
        <title>Parancylomarina longa gen. nov., sp. nov., isolated from sediments of southern Okinawa.</title>
        <authorList>
            <person name="Fu T."/>
        </authorList>
    </citation>
    <scope>NUCLEOTIDE SEQUENCE [LARGE SCALE GENOMIC DNA]</scope>
    <source>
        <strain evidence="1 2">T3-2 S1-C</strain>
    </source>
</reference>
<evidence type="ECO:0000313" key="2">
    <source>
        <dbReference type="Proteomes" id="UP000282985"/>
    </source>
</evidence>
<dbReference type="EMBL" id="RJJX01000005">
    <property type="protein sequence ID" value="RUT78931.1"/>
    <property type="molecule type" value="Genomic_DNA"/>
</dbReference>
<dbReference type="RefSeq" id="WP_127342988.1">
    <property type="nucleotide sequence ID" value="NZ_RJJX01000005.1"/>
</dbReference>
<comment type="caution">
    <text evidence="1">The sequence shown here is derived from an EMBL/GenBank/DDBJ whole genome shotgun (WGS) entry which is preliminary data.</text>
</comment>
<name>A0A434AWP8_9BACT</name>
<evidence type="ECO:0008006" key="3">
    <source>
        <dbReference type="Google" id="ProtNLM"/>
    </source>
</evidence>
<protein>
    <recommendedName>
        <fullName evidence="3">Molybdopterin-guanine dinucleotide biosynthesis protein B (MobB) domain-containing protein</fullName>
    </recommendedName>
</protein>
<dbReference type="AlphaFoldDB" id="A0A434AWP8"/>
<gene>
    <name evidence="1" type="ORF">DLK05_05465</name>
</gene>
<keyword evidence="2" id="KW-1185">Reference proteome</keyword>
<accession>A0A434AWP8</accession>
<evidence type="ECO:0000313" key="1">
    <source>
        <dbReference type="EMBL" id="RUT78931.1"/>
    </source>
</evidence>
<proteinExistence type="predicted"/>
<dbReference type="InterPro" id="IPR027417">
    <property type="entry name" value="P-loop_NTPase"/>
</dbReference>
<dbReference type="Gene3D" id="3.40.50.300">
    <property type="entry name" value="P-loop containing nucleotide triphosphate hydrolases"/>
    <property type="match status" value="1"/>
</dbReference>